<proteinExistence type="predicted"/>
<dbReference type="EMBL" id="AM905950">
    <property type="protein sequence ID" value="CAP20305.1"/>
    <property type="molecule type" value="Genomic_DNA"/>
</dbReference>
<reference evidence="1" key="1">
    <citation type="journal article" date="2008" name="J. Bacteriol.">
        <title>Genetic and functional properties of the self-transmissible Yersinia enterocolitica plasmid pYE854, which mobilizes the virulence plasmid pYV.</title>
        <authorList>
            <person name="Hammerl J.A."/>
            <person name="Klein I."/>
            <person name="Lanka E."/>
            <person name="Appel B."/>
            <person name="Hertwig S."/>
        </authorList>
    </citation>
    <scope>NUCLEOTIDE SEQUENCE [LARGE SCALE GENOMIC DNA]</scope>
    <source>
        <strain evidence="1">29854</strain>
        <plasmid evidence="1">pYE854</plasmid>
    </source>
</reference>
<keyword evidence="1" id="KW-0614">Plasmid</keyword>
<name>B0RL48_YEREN</name>
<sequence>MISLTTLICVASAVAIKALASITLGSVVNGMALSILTTRCSVRAIARPPLALRKLRIVSRLARFSCCRLGHRIISSHNSKLPRCENHSRG</sequence>
<evidence type="ECO:0000313" key="1">
    <source>
        <dbReference type="EMBL" id="CAP20305.1"/>
    </source>
</evidence>
<protein>
    <submittedName>
        <fullName evidence="1">Uncharacterized protein</fullName>
    </submittedName>
</protein>
<accession>B0RL48</accession>
<organism evidence="1">
    <name type="scientific">Yersinia enterocolitica</name>
    <dbReference type="NCBI Taxonomy" id="630"/>
    <lineage>
        <taxon>Bacteria</taxon>
        <taxon>Pseudomonadati</taxon>
        <taxon>Pseudomonadota</taxon>
        <taxon>Gammaproteobacteria</taxon>
        <taxon>Enterobacterales</taxon>
        <taxon>Yersiniaceae</taxon>
        <taxon>Yersinia</taxon>
    </lineage>
</organism>
<dbReference type="AlphaFoldDB" id="B0RL48"/>
<geneLocation type="plasmid" evidence="1">
    <name>pYE854</name>
</geneLocation>